<dbReference type="AlphaFoldDB" id="A0A485KQT0"/>
<gene>
    <name evidence="2" type="primary">Aste57867_10301</name>
    <name evidence="1" type="ORF">As57867_010261</name>
    <name evidence="2" type="ORF">ASTE57867_10301</name>
</gene>
<reference evidence="2 3" key="1">
    <citation type="submission" date="2019-03" db="EMBL/GenBank/DDBJ databases">
        <authorList>
            <person name="Gaulin E."/>
            <person name="Dumas B."/>
        </authorList>
    </citation>
    <scope>NUCLEOTIDE SEQUENCE [LARGE SCALE GENOMIC DNA]</scope>
    <source>
        <strain evidence="2">CBS 568.67</strain>
    </source>
</reference>
<dbReference type="EMBL" id="VJMH01005197">
    <property type="protein sequence ID" value="KAF0699099.1"/>
    <property type="molecule type" value="Genomic_DNA"/>
</dbReference>
<keyword evidence="3" id="KW-1185">Reference proteome</keyword>
<dbReference type="OrthoDB" id="84928at2759"/>
<reference evidence="1" key="2">
    <citation type="submission" date="2019-06" db="EMBL/GenBank/DDBJ databases">
        <title>Genomics analysis of Aphanomyces spp. identifies a new class of oomycete effector associated with host adaptation.</title>
        <authorList>
            <person name="Gaulin E."/>
        </authorList>
    </citation>
    <scope>NUCLEOTIDE SEQUENCE</scope>
    <source>
        <strain evidence="1">CBS 578.67</strain>
    </source>
</reference>
<evidence type="ECO:0000313" key="3">
    <source>
        <dbReference type="Proteomes" id="UP000332933"/>
    </source>
</evidence>
<sequence length="431" mass="46982">MQGDVGPNLGAIAIDYTNNPHSIFGHAICGSPECIASLEASIATYPLCDVFPAYYWSANAWAVVQPISYASSLMSLLDGCTEFDASIAPAGNGECLVGDNADYKWAKYHVTLSPNCVVFCGAGCYVVQCDRNWIFNSPVCLLLTSTTTSQLSNCTVQPGHQSHFSTPCPHYPGPLRLTLQPLPRLSDKSTCDTILQAANQWTLSQFCADTIVQGGIPPSLTRIAIDYSSNYNSIFGFCICANYQSCRPVLATSYLSTLSTLLNACPRLLKGVASGSNTCMVADYASYKWAKFQVTLTPNCAADLGSFGYSASSVWYSVVQAVPLTQPTALTAMFCASQHCLSQTTTVLRALADCNVTSGENLFQTTSYLLAYYSSHSTARPITKQIRINHLKKVFDDNSIDISELQKLTKEQFYDFYSQVYLDQKMIKCSK</sequence>
<organism evidence="2 3">
    <name type="scientific">Aphanomyces stellatus</name>
    <dbReference type="NCBI Taxonomy" id="120398"/>
    <lineage>
        <taxon>Eukaryota</taxon>
        <taxon>Sar</taxon>
        <taxon>Stramenopiles</taxon>
        <taxon>Oomycota</taxon>
        <taxon>Saprolegniomycetes</taxon>
        <taxon>Saprolegniales</taxon>
        <taxon>Verrucalvaceae</taxon>
        <taxon>Aphanomyces</taxon>
    </lineage>
</organism>
<name>A0A485KQT0_9STRA</name>
<evidence type="ECO:0000313" key="2">
    <source>
        <dbReference type="EMBL" id="VFT87175.1"/>
    </source>
</evidence>
<accession>A0A485KQT0</accession>
<proteinExistence type="predicted"/>
<dbReference type="Proteomes" id="UP000332933">
    <property type="component" value="Unassembled WGS sequence"/>
</dbReference>
<dbReference type="EMBL" id="CAADRA010005218">
    <property type="protein sequence ID" value="VFT87175.1"/>
    <property type="molecule type" value="Genomic_DNA"/>
</dbReference>
<evidence type="ECO:0000313" key="1">
    <source>
        <dbReference type="EMBL" id="KAF0699099.1"/>
    </source>
</evidence>
<protein>
    <submittedName>
        <fullName evidence="2">Aste57867_10301 protein</fullName>
    </submittedName>
</protein>